<evidence type="ECO:0000313" key="1">
    <source>
        <dbReference type="EMBL" id="KAF3760285.1"/>
    </source>
</evidence>
<protein>
    <recommendedName>
        <fullName evidence="3">Fungal N-terminal domain-containing protein</fullName>
    </recommendedName>
</protein>
<dbReference type="AlphaFoldDB" id="A0A9P4XT50"/>
<evidence type="ECO:0000313" key="2">
    <source>
        <dbReference type="Proteomes" id="UP000803844"/>
    </source>
</evidence>
<comment type="caution">
    <text evidence="1">The sequence shown here is derived from an EMBL/GenBank/DDBJ whole genome shotgun (WGS) entry which is preliminary data.</text>
</comment>
<gene>
    <name evidence="1" type="ORF">M406DRAFT_334962</name>
</gene>
<name>A0A9P4XT50_CRYP1</name>
<dbReference type="OrthoDB" id="4835044at2759"/>
<evidence type="ECO:0008006" key="3">
    <source>
        <dbReference type="Google" id="ProtNLM"/>
    </source>
</evidence>
<proteinExistence type="predicted"/>
<organism evidence="1 2">
    <name type="scientific">Cryphonectria parasitica (strain ATCC 38755 / EP155)</name>
    <dbReference type="NCBI Taxonomy" id="660469"/>
    <lineage>
        <taxon>Eukaryota</taxon>
        <taxon>Fungi</taxon>
        <taxon>Dikarya</taxon>
        <taxon>Ascomycota</taxon>
        <taxon>Pezizomycotina</taxon>
        <taxon>Sordariomycetes</taxon>
        <taxon>Sordariomycetidae</taxon>
        <taxon>Diaporthales</taxon>
        <taxon>Cryphonectriaceae</taxon>
        <taxon>Cryphonectria-Endothia species complex</taxon>
        <taxon>Cryphonectria</taxon>
    </lineage>
</organism>
<reference evidence="1" key="1">
    <citation type="journal article" date="2020" name="Phytopathology">
        <title>Genome sequence of the chestnut blight fungus Cryphonectria parasitica EP155: A fundamental resource for an archetypical invasive plant pathogen.</title>
        <authorList>
            <person name="Crouch J.A."/>
            <person name="Dawe A."/>
            <person name="Aerts A."/>
            <person name="Barry K."/>
            <person name="Churchill A.C.L."/>
            <person name="Grimwood J."/>
            <person name="Hillman B."/>
            <person name="Milgroom M.G."/>
            <person name="Pangilinan J."/>
            <person name="Smith M."/>
            <person name="Salamov A."/>
            <person name="Schmutz J."/>
            <person name="Yadav J."/>
            <person name="Grigoriev I.V."/>
            <person name="Nuss D."/>
        </authorList>
    </citation>
    <scope>NUCLEOTIDE SEQUENCE</scope>
    <source>
        <strain evidence="1">EP155</strain>
    </source>
</reference>
<dbReference type="GeneID" id="63838117"/>
<dbReference type="EMBL" id="MU032353">
    <property type="protein sequence ID" value="KAF3760285.1"/>
    <property type="molecule type" value="Genomic_DNA"/>
</dbReference>
<dbReference type="Proteomes" id="UP000803844">
    <property type="component" value="Unassembled WGS sequence"/>
</dbReference>
<dbReference type="RefSeq" id="XP_040771264.1">
    <property type="nucleotide sequence ID" value="XM_040920988.1"/>
</dbReference>
<accession>A0A9P4XT50</accession>
<sequence length="234" mass="25607">MPSIYYHYLPPDEAKKPTIMDFISSAASIAQLLELCLKAGRAAKEIHDSFHNAPAEVQRVYDKLDLMKSRLESIRAFGDELTSARMDFLFPVPEREVIMGSLKCNIEALDSLKSLHSTHRTRRRIHWAAVDKGRAAIIIEDVTAAEIALDTSLSLLSASLSTLQLGQKIETSLVEQAHDKIEASISANRAARDAITSKIEDGVALVHSCQQAQTDGLIQLVDKLAPSSATTKAS</sequence>
<keyword evidence="2" id="KW-1185">Reference proteome</keyword>